<dbReference type="Proteomes" id="UP000178450">
    <property type="component" value="Unassembled WGS sequence"/>
</dbReference>
<dbReference type="AlphaFoldDB" id="A0A1F7KA33"/>
<feature type="domain" description="VanZ-like" evidence="1">
    <location>
        <begin position="6"/>
        <end position="50"/>
    </location>
</feature>
<sequence>MKKPYLLALFFTFAYGLSDELHQSFVTGREGKLFDACVDGLGGLIAWGIIEKIRPLKKLVRL</sequence>
<organism evidence="2 3">
    <name type="scientific">Candidatus Roizmanbacteria bacterium RIFOXYA1_FULL_41_12</name>
    <dbReference type="NCBI Taxonomy" id="1802082"/>
    <lineage>
        <taxon>Bacteria</taxon>
        <taxon>Candidatus Roizmaniibacteriota</taxon>
    </lineage>
</organism>
<dbReference type="InterPro" id="IPR006976">
    <property type="entry name" value="VanZ-like"/>
</dbReference>
<comment type="caution">
    <text evidence="2">The sequence shown here is derived from an EMBL/GenBank/DDBJ whole genome shotgun (WGS) entry which is preliminary data.</text>
</comment>
<dbReference type="NCBIfam" id="NF037970">
    <property type="entry name" value="vanZ_1"/>
    <property type="match status" value="1"/>
</dbReference>
<dbReference type="Pfam" id="PF04892">
    <property type="entry name" value="VanZ"/>
    <property type="match status" value="1"/>
</dbReference>
<evidence type="ECO:0000259" key="1">
    <source>
        <dbReference type="Pfam" id="PF04892"/>
    </source>
</evidence>
<evidence type="ECO:0000313" key="3">
    <source>
        <dbReference type="Proteomes" id="UP000178450"/>
    </source>
</evidence>
<name>A0A1F7KA33_9BACT</name>
<reference evidence="2 3" key="1">
    <citation type="journal article" date="2016" name="Nat. Commun.">
        <title>Thousands of microbial genomes shed light on interconnected biogeochemical processes in an aquifer system.</title>
        <authorList>
            <person name="Anantharaman K."/>
            <person name="Brown C.T."/>
            <person name="Hug L.A."/>
            <person name="Sharon I."/>
            <person name="Castelle C.J."/>
            <person name="Probst A.J."/>
            <person name="Thomas B.C."/>
            <person name="Singh A."/>
            <person name="Wilkins M.J."/>
            <person name="Karaoz U."/>
            <person name="Brodie E.L."/>
            <person name="Williams K.H."/>
            <person name="Hubbard S.S."/>
            <person name="Banfield J.F."/>
        </authorList>
    </citation>
    <scope>NUCLEOTIDE SEQUENCE [LARGE SCALE GENOMIC DNA]</scope>
</reference>
<protein>
    <recommendedName>
        <fullName evidence="1">VanZ-like domain-containing protein</fullName>
    </recommendedName>
</protein>
<accession>A0A1F7KA33</accession>
<gene>
    <name evidence="2" type="ORF">A2209_00190</name>
</gene>
<proteinExistence type="predicted"/>
<dbReference type="EMBL" id="MGBG01000015">
    <property type="protein sequence ID" value="OGK64737.1"/>
    <property type="molecule type" value="Genomic_DNA"/>
</dbReference>
<evidence type="ECO:0000313" key="2">
    <source>
        <dbReference type="EMBL" id="OGK64737.1"/>
    </source>
</evidence>